<protein>
    <recommendedName>
        <fullName evidence="6">Acyltransferase</fullName>
    </recommendedName>
</protein>
<dbReference type="Proteomes" id="UP000192536">
    <property type="component" value="Unassembled WGS sequence"/>
</dbReference>
<evidence type="ECO:0000313" key="5">
    <source>
        <dbReference type="Proteomes" id="UP000192536"/>
    </source>
</evidence>
<organism evidence="4 5">
    <name type="scientific">Rouxiella badensis</name>
    <dbReference type="NCBI Taxonomy" id="1646377"/>
    <lineage>
        <taxon>Bacteria</taxon>
        <taxon>Pseudomonadati</taxon>
        <taxon>Pseudomonadota</taxon>
        <taxon>Gammaproteobacteria</taxon>
        <taxon>Enterobacterales</taxon>
        <taxon>Yersiniaceae</taxon>
        <taxon>Rouxiella</taxon>
    </lineage>
</organism>
<gene>
    <name evidence="4" type="ORF">BS640_03475</name>
</gene>
<proteinExistence type="predicted"/>
<dbReference type="InterPro" id="IPR002656">
    <property type="entry name" value="Acyl_transf_3_dom"/>
</dbReference>
<dbReference type="AlphaFoldDB" id="A0A1X0WJ83"/>
<feature type="transmembrane region" description="Helical" evidence="1">
    <location>
        <begin position="70"/>
        <end position="88"/>
    </location>
</feature>
<reference evidence="4 5" key="1">
    <citation type="journal article" date="2017" name="Int. J. Syst. Evol. Microbiol.">
        <title>Rouxiella badensis sp. nov. and Rouxiella silvae sp. nov. isolated from peat bog soil in Germany and emendation of the genus description.</title>
        <authorList>
            <person name="Le Fleche-Mateos A."/>
            <person name="Kugler J.H."/>
            <person name="Hansen S.H."/>
            <person name="Syldatk C."/>
            <person name="Hausmann R."/>
            <person name="Lomprez F."/>
            <person name="Vandenbogaert M."/>
            <person name="Manuguerra J.C."/>
            <person name="Grimont P.A."/>
        </authorList>
    </citation>
    <scope>NUCLEOTIDE SEQUENCE [LARGE SCALE GENOMIC DNA]</scope>
    <source>
        <strain evidence="4 5">DSM 100043</strain>
    </source>
</reference>
<dbReference type="GO" id="GO:0000271">
    <property type="term" value="P:polysaccharide biosynthetic process"/>
    <property type="evidence" value="ECO:0007669"/>
    <property type="project" value="TreeGrafter"/>
</dbReference>
<feature type="transmembrane region" description="Helical" evidence="1">
    <location>
        <begin position="303"/>
        <end position="320"/>
    </location>
</feature>
<dbReference type="PANTHER" id="PTHR23028:SF53">
    <property type="entry name" value="ACYL_TRANSF_3 DOMAIN-CONTAINING PROTEIN"/>
    <property type="match status" value="1"/>
</dbReference>
<dbReference type="InterPro" id="IPR043968">
    <property type="entry name" value="SGNH"/>
</dbReference>
<dbReference type="RefSeq" id="WP_158086743.1">
    <property type="nucleotide sequence ID" value="NZ_MRWE01000004.1"/>
</dbReference>
<keyword evidence="1" id="KW-0472">Membrane</keyword>
<evidence type="ECO:0008006" key="6">
    <source>
        <dbReference type="Google" id="ProtNLM"/>
    </source>
</evidence>
<keyword evidence="1" id="KW-0812">Transmembrane</keyword>
<keyword evidence="1" id="KW-1133">Transmembrane helix</keyword>
<dbReference type="Pfam" id="PF19040">
    <property type="entry name" value="SGNH"/>
    <property type="match status" value="1"/>
</dbReference>
<evidence type="ECO:0000256" key="1">
    <source>
        <dbReference type="SAM" id="Phobius"/>
    </source>
</evidence>
<feature type="domain" description="Acyltransferase 3" evidence="2">
    <location>
        <begin position="5"/>
        <end position="316"/>
    </location>
</feature>
<dbReference type="GO" id="GO:0016747">
    <property type="term" value="F:acyltransferase activity, transferring groups other than amino-acyl groups"/>
    <property type="evidence" value="ECO:0007669"/>
    <property type="project" value="InterPro"/>
</dbReference>
<keyword evidence="5" id="KW-1185">Reference proteome</keyword>
<name>A0A1X0WJ83_9GAMM</name>
<feature type="transmembrane region" description="Helical" evidence="1">
    <location>
        <begin position="30"/>
        <end position="49"/>
    </location>
</feature>
<dbReference type="PANTHER" id="PTHR23028">
    <property type="entry name" value="ACETYLTRANSFERASE"/>
    <property type="match status" value="1"/>
</dbReference>
<comment type="caution">
    <text evidence="4">The sequence shown here is derived from an EMBL/GenBank/DDBJ whole genome shotgun (WGS) entry which is preliminary data.</text>
</comment>
<feature type="transmembrane region" description="Helical" evidence="1">
    <location>
        <begin position="161"/>
        <end position="179"/>
    </location>
</feature>
<sequence length="605" mass="68739">MFRLDINALRFIAVASVVLFHFQINFLPGGYAGVDVFFVISGYLMNEIISRQPVTLSSSIGFYKKRFKRIYPALLAAVTLYAIILLIISPPNSFKDSFKEIVPALTFTSNIFYLKTASGYFSNAADFYFLLHTWSLGVEFQFYLCLPIFLFIVQKLRVKKVLAYALITAASLVLCILIAKSHPQANFYLLPTRAWELFLGAMASSIKWENKYKKTTEIVCLVLIVGFVLTYKETAFWPSYPTLIPAIATALILHAGVKNEQVLLKNHYIQKIGKWSYSIYLVHWPIVSLFYTNNIAFSLANQLIGIAVSIFLGYLSYELVEQKVRFSWLKTPTAAICIVALFFGLSSASVSSQWLSKDVVSLDKYSNYITTDAGKTQFGQLPALCFIEGSNLDFNYKACVPDNQKGKTILLLGDSHAAEFSAALKKEYKNDTVLQVTAAGCPAIIDSVGSAPCVNLMNYAFNKLIPSRKIDAIIVASDWYNFHTYNDINKGIEKTQLYLQKFTPNVYFITQTKHFKPTVYRLLQIHGKTADINSLRERDTEETYNDMRTLSSIDHIKFFDLYNYGCQGKQCVFVKDNTVPMFFDDNHYNYEWTREIVHDVIAKNI</sequence>
<dbReference type="GO" id="GO:0016020">
    <property type="term" value="C:membrane"/>
    <property type="evidence" value="ECO:0007669"/>
    <property type="project" value="TreeGrafter"/>
</dbReference>
<feature type="transmembrane region" description="Helical" evidence="1">
    <location>
        <begin position="332"/>
        <end position="355"/>
    </location>
</feature>
<feature type="transmembrane region" description="Helical" evidence="1">
    <location>
        <begin position="127"/>
        <end position="152"/>
    </location>
</feature>
<dbReference type="EMBL" id="MRWE01000004">
    <property type="protein sequence ID" value="ORJ26803.1"/>
    <property type="molecule type" value="Genomic_DNA"/>
</dbReference>
<feature type="transmembrane region" description="Helical" evidence="1">
    <location>
        <begin position="7"/>
        <end position="24"/>
    </location>
</feature>
<feature type="transmembrane region" description="Helical" evidence="1">
    <location>
        <begin position="237"/>
        <end position="257"/>
    </location>
</feature>
<evidence type="ECO:0000259" key="3">
    <source>
        <dbReference type="Pfam" id="PF19040"/>
    </source>
</evidence>
<dbReference type="InterPro" id="IPR050879">
    <property type="entry name" value="Acyltransferase_3"/>
</dbReference>
<dbReference type="Pfam" id="PF01757">
    <property type="entry name" value="Acyl_transf_3"/>
    <property type="match status" value="1"/>
</dbReference>
<feature type="transmembrane region" description="Helical" evidence="1">
    <location>
        <begin position="277"/>
        <end position="297"/>
    </location>
</feature>
<evidence type="ECO:0000313" key="4">
    <source>
        <dbReference type="EMBL" id="ORJ26803.1"/>
    </source>
</evidence>
<evidence type="ECO:0000259" key="2">
    <source>
        <dbReference type="Pfam" id="PF01757"/>
    </source>
</evidence>
<feature type="domain" description="SGNH" evidence="3">
    <location>
        <begin position="397"/>
        <end position="597"/>
    </location>
</feature>
<accession>A0A1X0WJ83</accession>